<dbReference type="AlphaFoldDB" id="A0A0T9RTR0"/>
<keyword evidence="1" id="KW-0812">Transmembrane</keyword>
<sequence>MYRLLEFTPSAVTRRIECLIIGRFINLTVDIFSRCNLTRIGFFPVGFRRLTISLTHPLHFFSRRLSGDNLPLCAEHIPHLTAYLADKLRFLQPVLFFLFIKDRGKGIVGLLHVTAQVINILLLVIRVTHRDRTFRNGRMGGAVGVTFVIGPDQQAVGHIANKLTADIPPGADTHTLMFNLEIGLIIDITEAQCPGIQRVFIGCRRAANHRTVKLGVSTHRDIKAARTGKDTGLLLHRVKVAVQLVLAAIDTDTARHGARAEAAANTAILLFGVIVIAVLLALQQQVAAHLHLHRFAADLRTDQ</sequence>
<protein>
    <submittedName>
        <fullName evidence="2">Uncharacterized protein</fullName>
    </submittedName>
</protein>
<dbReference type="Proteomes" id="UP000038204">
    <property type="component" value="Unassembled WGS sequence"/>
</dbReference>
<reference evidence="2 3" key="1">
    <citation type="submission" date="2015-03" db="EMBL/GenBank/DDBJ databases">
        <authorList>
            <person name="Murphy D."/>
        </authorList>
    </citation>
    <scope>NUCLEOTIDE SEQUENCE [LARGE SCALE GENOMIC DNA]</scope>
    <source>
        <strain evidence="2 3">Y233</strain>
    </source>
</reference>
<evidence type="ECO:0000313" key="2">
    <source>
        <dbReference type="EMBL" id="CNI84210.1"/>
    </source>
</evidence>
<keyword evidence="1" id="KW-0472">Membrane</keyword>
<dbReference type="EMBL" id="CQBK01000106">
    <property type="protein sequence ID" value="CNI84210.1"/>
    <property type="molecule type" value="Genomic_DNA"/>
</dbReference>
<proteinExistence type="predicted"/>
<accession>A0A0T9RTR0</accession>
<gene>
    <name evidence="2" type="ORF">ERS008667_04448</name>
</gene>
<evidence type="ECO:0000256" key="1">
    <source>
        <dbReference type="SAM" id="Phobius"/>
    </source>
</evidence>
<keyword evidence="1" id="KW-1133">Transmembrane helix</keyword>
<evidence type="ECO:0000313" key="3">
    <source>
        <dbReference type="Proteomes" id="UP000038204"/>
    </source>
</evidence>
<feature type="transmembrane region" description="Helical" evidence="1">
    <location>
        <begin position="106"/>
        <end position="125"/>
    </location>
</feature>
<feature type="transmembrane region" description="Helical" evidence="1">
    <location>
        <begin position="262"/>
        <end position="282"/>
    </location>
</feature>
<organism evidence="2 3">
    <name type="scientific">Yersinia similis</name>
    <dbReference type="NCBI Taxonomy" id="367190"/>
    <lineage>
        <taxon>Bacteria</taxon>
        <taxon>Pseudomonadati</taxon>
        <taxon>Pseudomonadota</taxon>
        <taxon>Gammaproteobacteria</taxon>
        <taxon>Enterobacterales</taxon>
        <taxon>Yersiniaceae</taxon>
        <taxon>Yersinia</taxon>
    </lineage>
</organism>
<name>A0A0T9RTR0_9GAMM</name>